<dbReference type="AlphaFoldDB" id="A0A430JDR8"/>
<evidence type="ECO:0000313" key="12">
    <source>
        <dbReference type="EMBL" id="RTE09167.1"/>
    </source>
</evidence>
<evidence type="ECO:0000256" key="2">
    <source>
        <dbReference type="ARBA" id="ARBA00008711"/>
    </source>
</evidence>
<protein>
    <recommendedName>
        <fullName evidence="9">Methylated-DNA--protein-cysteine methyltransferase</fullName>
        <ecNumber evidence="9">2.1.1.63</ecNumber>
    </recommendedName>
    <alternativeName>
        <fullName evidence="9">6-O-methylguanine-DNA methyltransferase</fullName>
        <shortName evidence="9">MGMT</shortName>
    </alternativeName>
    <alternativeName>
        <fullName evidence="9">O-6-methylguanine-DNA-alkyltransferase</fullName>
    </alternativeName>
</protein>
<evidence type="ECO:0000256" key="8">
    <source>
        <dbReference type="ARBA" id="ARBA00049348"/>
    </source>
</evidence>
<evidence type="ECO:0000256" key="3">
    <source>
        <dbReference type="ARBA" id="ARBA00022490"/>
    </source>
</evidence>
<dbReference type="InterPro" id="IPR036631">
    <property type="entry name" value="MGMT_N_sf"/>
</dbReference>
<evidence type="ECO:0000256" key="6">
    <source>
        <dbReference type="ARBA" id="ARBA00022763"/>
    </source>
</evidence>
<evidence type="ECO:0000256" key="5">
    <source>
        <dbReference type="ARBA" id="ARBA00022679"/>
    </source>
</evidence>
<comment type="miscellaneous">
    <text evidence="9">This enzyme catalyzes only one turnover and therefore is not strictly catalytic. According to one definition, an enzyme is a biocatalyst that acts repeatedly and over many reaction cycles.</text>
</comment>
<evidence type="ECO:0000313" key="13">
    <source>
        <dbReference type="Proteomes" id="UP000276128"/>
    </source>
</evidence>
<keyword evidence="7 9" id="KW-0234">DNA repair</keyword>
<dbReference type="PROSITE" id="PS00374">
    <property type="entry name" value="MGMT"/>
    <property type="match status" value="1"/>
</dbReference>
<dbReference type="FunFam" id="1.10.10.10:FF:000214">
    <property type="entry name" value="Methylated-DNA--protein-cysteine methyltransferase"/>
    <property type="match status" value="1"/>
</dbReference>
<dbReference type="Gene3D" id="1.10.10.10">
    <property type="entry name" value="Winged helix-like DNA-binding domain superfamily/Winged helix DNA-binding domain"/>
    <property type="match status" value="1"/>
</dbReference>
<dbReference type="Pfam" id="PF01035">
    <property type="entry name" value="DNA_binding_1"/>
    <property type="match status" value="1"/>
</dbReference>
<dbReference type="OrthoDB" id="9802228at2"/>
<dbReference type="HAMAP" id="MF_00772">
    <property type="entry name" value="OGT"/>
    <property type="match status" value="1"/>
</dbReference>
<dbReference type="PANTHER" id="PTHR10815:SF5">
    <property type="entry name" value="METHYLATED-DNA--PROTEIN-CYSTEINE METHYLTRANSFERASE"/>
    <property type="match status" value="1"/>
</dbReference>
<sequence>MTKKQAAGGAVQKPITLDYLELSSPIGPLTIIASPQGLCRVEFGTKAENDASRAKWAERYYGAHELRPNPERLGSVAARLAQYFNGERERFEEEMDLQGTEFQKKVWTALLTVPYGETASYKHIAEAIGSPKAVRAVGGANNQNPIPVIIPCHRIIGASGELVGYGGGLPTKIKLLELELNNHLYTQKQ</sequence>
<dbReference type="RefSeq" id="WP_126141786.1">
    <property type="nucleotide sequence ID" value="NZ_RXHU01000035.1"/>
</dbReference>
<dbReference type="Pfam" id="PF02870">
    <property type="entry name" value="Methyltransf_1N"/>
    <property type="match status" value="1"/>
</dbReference>
<dbReference type="InterPro" id="IPR036388">
    <property type="entry name" value="WH-like_DNA-bd_sf"/>
</dbReference>
<evidence type="ECO:0000256" key="9">
    <source>
        <dbReference type="HAMAP-Rule" id="MF_00772"/>
    </source>
</evidence>
<comment type="caution">
    <text evidence="12">The sequence shown here is derived from an EMBL/GenBank/DDBJ whole genome shotgun (WGS) entry which is preliminary data.</text>
</comment>
<evidence type="ECO:0000256" key="4">
    <source>
        <dbReference type="ARBA" id="ARBA00022603"/>
    </source>
</evidence>
<dbReference type="EC" id="2.1.1.63" evidence="9"/>
<feature type="domain" description="Methylguanine DNA methyltransferase ribonuclease-like" evidence="11">
    <location>
        <begin position="23"/>
        <end position="97"/>
    </location>
</feature>
<comment type="subcellular location">
    <subcellularLocation>
        <location evidence="9">Cytoplasm</location>
    </subcellularLocation>
</comment>
<dbReference type="GO" id="GO:0006307">
    <property type="term" value="P:DNA alkylation repair"/>
    <property type="evidence" value="ECO:0007669"/>
    <property type="project" value="UniProtKB-UniRule"/>
</dbReference>
<keyword evidence="6 9" id="KW-0227">DNA damage</keyword>
<dbReference type="InterPro" id="IPR001497">
    <property type="entry name" value="MethylDNA_cys_MeTrfase_AS"/>
</dbReference>
<gene>
    <name evidence="12" type="ORF">EJQ19_13640</name>
</gene>
<name>A0A430JDR8_9BACL</name>
<dbReference type="GO" id="GO:0003908">
    <property type="term" value="F:methylated-DNA-[protein]-cysteine S-methyltransferase activity"/>
    <property type="evidence" value="ECO:0007669"/>
    <property type="project" value="UniProtKB-UniRule"/>
</dbReference>
<dbReference type="CDD" id="cd06445">
    <property type="entry name" value="ATase"/>
    <property type="match status" value="1"/>
</dbReference>
<dbReference type="SUPFAM" id="SSF53155">
    <property type="entry name" value="Methylated DNA-protein cysteine methyltransferase domain"/>
    <property type="match status" value="1"/>
</dbReference>
<dbReference type="GO" id="GO:0032259">
    <property type="term" value="P:methylation"/>
    <property type="evidence" value="ECO:0007669"/>
    <property type="project" value="UniProtKB-KW"/>
</dbReference>
<dbReference type="InterPro" id="IPR008332">
    <property type="entry name" value="MethylG_MeTrfase_N"/>
</dbReference>
<keyword evidence="4 9" id="KW-0489">Methyltransferase</keyword>
<evidence type="ECO:0000256" key="1">
    <source>
        <dbReference type="ARBA" id="ARBA00001286"/>
    </source>
</evidence>
<keyword evidence="3 9" id="KW-0963">Cytoplasm</keyword>
<dbReference type="Proteomes" id="UP000276128">
    <property type="component" value="Unassembled WGS sequence"/>
</dbReference>
<feature type="domain" description="Methylated-DNA-[protein]-cysteine S-methyltransferase DNA binding" evidence="10">
    <location>
        <begin position="101"/>
        <end position="179"/>
    </location>
</feature>
<dbReference type="SUPFAM" id="SSF46767">
    <property type="entry name" value="Methylated DNA-protein cysteine methyltransferase, C-terminal domain"/>
    <property type="match status" value="1"/>
</dbReference>
<evidence type="ECO:0000259" key="11">
    <source>
        <dbReference type="Pfam" id="PF02870"/>
    </source>
</evidence>
<dbReference type="NCBIfam" id="TIGR00589">
    <property type="entry name" value="ogt"/>
    <property type="match status" value="1"/>
</dbReference>
<dbReference type="InterPro" id="IPR023546">
    <property type="entry name" value="MGMT"/>
</dbReference>
<proteinExistence type="inferred from homology"/>
<dbReference type="EMBL" id="RXHU01000035">
    <property type="protein sequence ID" value="RTE09167.1"/>
    <property type="molecule type" value="Genomic_DNA"/>
</dbReference>
<comment type="function">
    <text evidence="9">Involved in the cellular defense against the biological effects of O6-methylguanine (O6-MeG) and O4-methylthymine (O4-MeT) in DNA. Repairs the methylated nucleobase in DNA by stoichiometrically transferring the methyl group to a cysteine residue in the enzyme. This is a suicide reaction: the enzyme is irreversibly inactivated.</text>
</comment>
<dbReference type="InterPro" id="IPR036217">
    <property type="entry name" value="MethylDNA_cys_MeTrfase_DNAb"/>
</dbReference>
<comment type="catalytic activity">
    <reaction evidence="1 9">
        <text>a 4-O-methyl-thymidine in DNA + L-cysteinyl-[protein] = a thymidine in DNA + S-methyl-L-cysteinyl-[protein]</text>
        <dbReference type="Rhea" id="RHEA:53428"/>
        <dbReference type="Rhea" id="RHEA-COMP:10131"/>
        <dbReference type="Rhea" id="RHEA-COMP:10132"/>
        <dbReference type="Rhea" id="RHEA-COMP:13555"/>
        <dbReference type="Rhea" id="RHEA-COMP:13556"/>
        <dbReference type="ChEBI" id="CHEBI:29950"/>
        <dbReference type="ChEBI" id="CHEBI:82612"/>
        <dbReference type="ChEBI" id="CHEBI:137386"/>
        <dbReference type="ChEBI" id="CHEBI:137387"/>
        <dbReference type="EC" id="2.1.1.63"/>
    </reaction>
</comment>
<feature type="active site" description="Nucleophile; methyl group acceptor" evidence="9">
    <location>
        <position position="152"/>
    </location>
</feature>
<reference evidence="12 13" key="1">
    <citation type="submission" date="2018-12" db="EMBL/GenBank/DDBJ databases">
        <title>Bacillus ochoae sp. nov., Paenibacillus whitsoniae sp. nov., Paenibacillus spiritus sp. nov. Isolated from the Mars Exploration Rover during spacecraft assembly.</title>
        <authorList>
            <person name="Seuylemezian A."/>
            <person name="Vaishampayan P."/>
        </authorList>
    </citation>
    <scope>NUCLEOTIDE SEQUENCE [LARGE SCALE GENOMIC DNA]</scope>
    <source>
        <strain evidence="12 13">MER 54</strain>
    </source>
</reference>
<dbReference type="GO" id="GO:0005737">
    <property type="term" value="C:cytoplasm"/>
    <property type="evidence" value="ECO:0007669"/>
    <property type="project" value="UniProtKB-SubCell"/>
</dbReference>
<comment type="catalytic activity">
    <reaction evidence="8 9">
        <text>a 6-O-methyl-2'-deoxyguanosine in DNA + L-cysteinyl-[protein] = S-methyl-L-cysteinyl-[protein] + a 2'-deoxyguanosine in DNA</text>
        <dbReference type="Rhea" id="RHEA:24000"/>
        <dbReference type="Rhea" id="RHEA-COMP:10131"/>
        <dbReference type="Rhea" id="RHEA-COMP:10132"/>
        <dbReference type="Rhea" id="RHEA-COMP:11367"/>
        <dbReference type="Rhea" id="RHEA-COMP:11368"/>
        <dbReference type="ChEBI" id="CHEBI:29950"/>
        <dbReference type="ChEBI" id="CHEBI:82612"/>
        <dbReference type="ChEBI" id="CHEBI:85445"/>
        <dbReference type="ChEBI" id="CHEBI:85448"/>
        <dbReference type="EC" id="2.1.1.63"/>
    </reaction>
</comment>
<comment type="similarity">
    <text evidence="2 9">Belongs to the MGMT family.</text>
</comment>
<dbReference type="PANTHER" id="PTHR10815">
    <property type="entry name" value="METHYLATED-DNA--PROTEIN-CYSTEINE METHYLTRANSFERASE"/>
    <property type="match status" value="1"/>
</dbReference>
<dbReference type="Gene3D" id="3.30.160.70">
    <property type="entry name" value="Methylated DNA-protein cysteine methyltransferase domain"/>
    <property type="match status" value="1"/>
</dbReference>
<keyword evidence="5 9" id="KW-0808">Transferase</keyword>
<accession>A0A430JDR8</accession>
<evidence type="ECO:0000259" key="10">
    <source>
        <dbReference type="Pfam" id="PF01035"/>
    </source>
</evidence>
<dbReference type="InterPro" id="IPR014048">
    <property type="entry name" value="MethylDNA_cys_MeTrfase_DNA-bd"/>
</dbReference>
<organism evidence="12 13">
    <name type="scientific">Paenibacillus whitsoniae</name>
    <dbReference type="NCBI Taxonomy" id="2496558"/>
    <lineage>
        <taxon>Bacteria</taxon>
        <taxon>Bacillati</taxon>
        <taxon>Bacillota</taxon>
        <taxon>Bacilli</taxon>
        <taxon>Bacillales</taxon>
        <taxon>Paenibacillaceae</taxon>
        <taxon>Paenibacillus</taxon>
    </lineage>
</organism>
<keyword evidence="13" id="KW-1185">Reference proteome</keyword>
<evidence type="ECO:0000256" key="7">
    <source>
        <dbReference type="ARBA" id="ARBA00023204"/>
    </source>
</evidence>